<accession>A0A3N4KGL2</accession>
<gene>
    <name evidence="1" type="ORF">P167DRAFT_510216</name>
</gene>
<organism evidence="1 2">
    <name type="scientific">Morchella conica CCBAS932</name>
    <dbReference type="NCBI Taxonomy" id="1392247"/>
    <lineage>
        <taxon>Eukaryota</taxon>
        <taxon>Fungi</taxon>
        <taxon>Dikarya</taxon>
        <taxon>Ascomycota</taxon>
        <taxon>Pezizomycotina</taxon>
        <taxon>Pezizomycetes</taxon>
        <taxon>Pezizales</taxon>
        <taxon>Morchellaceae</taxon>
        <taxon>Morchella</taxon>
    </lineage>
</organism>
<dbReference type="InterPro" id="IPR021848">
    <property type="entry name" value="HODM_asu-like"/>
</dbReference>
<evidence type="ECO:0008006" key="3">
    <source>
        <dbReference type="Google" id="ProtNLM"/>
    </source>
</evidence>
<reference evidence="1 2" key="1">
    <citation type="journal article" date="2018" name="Nat. Ecol. Evol.">
        <title>Pezizomycetes genomes reveal the molecular basis of ectomycorrhizal truffle lifestyle.</title>
        <authorList>
            <person name="Murat C."/>
            <person name="Payen T."/>
            <person name="Noel B."/>
            <person name="Kuo A."/>
            <person name="Morin E."/>
            <person name="Chen J."/>
            <person name="Kohler A."/>
            <person name="Krizsan K."/>
            <person name="Balestrini R."/>
            <person name="Da Silva C."/>
            <person name="Montanini B."/>
            <person name="Hainaut M."/>
            <person name="Levati E."/>
            <person name="Barry K.W."/>
            <person name="Belfiori B."/>
            <person name="Cichocki N."/>
            <person name="Clum A."/>
            <person name="Dockter R.B."/>
            <person name="Fauchery L."/>
            <person name="Guy J."/>
            <person name="Iotti M."/>
            <person name="Le Tacon F."/>
            <person name="Lindquist E.A."/>
            <person name="Lipzen A."/>
            <person name="Malagnac F."/>
            <person name="Mello A."/>
            <person name="Molinier V."/>
            <person name="Miyauchi S."/>
            <person name="Poulain J."/>
            <person name="Riccioni C."/>
            <person name="Rubini A."/>
            <person name="Sitrit Y."/>
            <person name="Splivallo R."/>
            <person name="Traeger S."/>
            <person name="Wang M."/>
            <person name="Zifcakova L."/>
            <person name="Wipf D."/>
            <person name="Zambonelli A."/>
            <person name="Paolocci F."/>
            <person name="Nowrousian M."/>
            <person name="Ottonello S."/>
            <person name="Baldrian P."/>
            <person name="Spatafora J.W."/>
            <person name="Henrissat B."/>
            <person name="Nagy L.G."/>
            <person name="Aury J.M."/>
            <person name="Wincker P."/>
            <person name="Grigoriev I.V."/>
            <person name="Bonfante P."/>
            <person name="Martin F.M."/>
        </authorList>
    </citation>
    <scope>NUCLEOTIDE SEQUENCE [LARGE SCALE GENOMIC DNA]</scope>
    <source>
        <strain evidence="1 2">CCBAS932</strain>
    </source>
</reference>
<dbReference type="Pfam" id="PF11927">
    <property type="entry name" value="HODM_asu-like"/>
    <property type="match status" value="1"/>
</dbReference>
<protein>
    <recommendedName>
        <fullName evidence="3">DUF3445 domain-containing protein</fullName>
    </recommendedName>
</protein>
<dbReference type="AlphaFoldDB" id="A0A3N4KGL2"/>
<dbReference type="Proteomes" id="UP000277580">
    <property type="component" value="Unassembled WGS sequence"/>
</dbReference>
<dbReference type="STRING" id="1392247.A0A3N4KGL2"/>
<dbReference type="EMBL" id="ML119149">
    <property type="protein sequence ID" value="RPB09684.1"/>
    <property type="molecule type" value="Genomic_DNA"/>
</dbReference>
<name>A0A3N4KGL2_9PEZI</name>
<evidence type="ECO:0000313" key="1">
    <source>
        <dbReference type="EMBL" id="RPB09684.1"/>
    </source>
</evidence>
<dbReference type="OrthoDB" id="497541at2759"/>
<proteinExistence type="predicted"/>
<dbReference type="InParanoid" id="A0A3N4KGL2"/>
<evidence type="ECO:0000313" key="2">
    <source>
        <dbReference type="Proteomes" id="UP000277580"/>
    </source>
</evidence>
<sequence length="321" mass="37385">MGSNWAETEEVPYRPFKEGPYFLSMGLKPLSAENWIELDKTYLDRLAYKRHLFSRERSETVQSLPGSEDASYESLEMLVDFLPRRYPGMFEKTERGIINLVTGEDWDLRRESKMWEEKKTHPLEVMGLLSTEDWVIMQKDPEGGDEYHLRAGAVCFPSGWRLAERIGHSLYRIHAENVPQYEPRIAKSMDRFFSKLKVTSPIQRFNHNLDISYELFRTHSIGAESSEKLTIGNIYLRVERQTLKRLPRTQALLFGIRTYITPVESITKDRDVARILKAQIEAYPEDMAGYKNKHLWGAVVVEHLDGIIQGFQDRDSLHALQ</sequence>
<keyword evidence="2" id="KW-1185">Reference proteome</keyword>